<keyword evidence="2" id="KW-0808">Transferase</keyword>
<dbReference type="HOGENOM" id="CLU_042900_1_0_7"/>
<organism evidence="2 3">
    <name type="scientific">Anaeromyxobacter dehalogenans (strain ATCC BAA-258 / DSM 21875 / 2CP-1)</name>
    <dbReference type="NCBI Taxonomy" id="455488"/>
    <lineage>
        <taxon>Bacteria</taxon>
        <taxon>Pseudomonadati</taxon>
        <taxon>Myxococcota</taxon>
        <taxon>Myxococcia</taxon>
        <taxon>Myxococcales</taxon>
        <taxon>Cystobacterineae</taxon>
        <taxon>Anaeromyxobacteraceae</taxon>
        <taxon>Anaeromyxobacter</taxon>
    </lineage>
</organism>
<reference evidence="2" key="1">
    <citation type="submission" date="2009-01" db="EMBL/GenBank/DDBJ databases">
        <title>Complete sequence of Anaeromyxobacter dehalogenans 2CP-1.</title>
        <authorList>
            <consortium name="US DOE Joint Genome Institute"/>
            <person name="Lucas S."/>
            <person name="Copeland A."/>
            <person name="Lapidus A."/>
            <person name="Glavina del Rio T."/>
            <person name="Dalin E."/>
            <person name="Tice H."/>
            <person name="Bruce D."/>
            <person name="Goodwin L."/>
            <person name="Pitluck S."/>
            <person name="Saunders E."/>
            <person name="Brettin T."/>
            <person name="Detter J.C."/>
            <person name="Han C."/>
            <person name="Larimer F."/>
            <person name="Land M."/>
            <person name="Hauser L."/>
            <person name="Kyrpides N."/>
            <person name="Ovchinnikova G."/>
            <person name="Beliaev A.S."/>
            <person name="Richardson P."/>
        </authorList>
    </citation>
    <scope>NUCLEOTIDE SEQUENCE</scope>
    <source>
        <strain evidence="2">2CP-1</strain>
    </source>
</reference>
<dbReference type="SMART" id="SM00563">
    <property type="entry name" value="PlsC"/>
    <property type="match status" value="1"/>
</dbReference>
<dbReference type="PANTHER" id="PTHR22753">
    <property type="entry name" value="TRANSMEMBRANE PROTEIN 68"/>
    <property type="match status" value="1"/>
</dbReference>
<dbReference type="AlphaFoldDB" id="B8JAZ9"/>
<keyword evidence="3" id="KW-1185">Reference proteome</keyword>
<dbReference type="GO" id="GO:0016020">
    <property type="term" value="C:membrane"/>
    <property type="evidence" value="ECO:0007669"/>
    <property type="project" value="TreeGrafter"/>
</dbReference>
<proteinExistence type="predicted"/>
<name>B8JAZ9_ANAD2</name>
<dbReference type="Pfam" id="PF01553">
    <property type="entry name" value="Acyltransferase"/>
    <property type="match status" value="1"/>
</dbReference>
<sequence>MAELSEAIKARLRAWTFALGGPGTRGRLEKLTPPRNEYGVDPYGFDSEYAVAAIAPLLWLYRKYFRVQVHGLENLPTEGRVVLVSNHSGQLPFDAAMIEVACLIELDPPRAVRALVERWVPTLPFVSTFMARCGQIVGTPENCRRLLAAGEAILVFPEGVRGLNKPFSQRYQLQRFGAGFLRLALESGAPVVPIGVVGAEEQAPALFDLKPLAKLLSFPAFPITPTLLPFPLPSRYHIHFGAPMRFQGSPDEEDEALERKVAEVEGAVRGLLARGLAEREHVYW</sequence>
<protein>
    <submittedName>
        <fullName evidence="2">Phospholipid/glycerol acyltransferase</fullName>
    </submittedName>
</protein>
<dbReference type="Proteomes" id="UP000007089">
    <property type="component" value="Chromosome"/>
</dbReference>
<dbReference type="KEGG" id="acp:A2cp1_0453"/>
<dbReference type="SUPFAM" id="SSF69593">
    <property type="entry name" value="Glycerol-3-phosphate (1)-acyltransferase"/>
    <property type="match status" value="1"/>
</dbReference>
<dbReference type="CDD" id="cd07987">
    <property type="entry name" value="LPLAT_MGAT-like"/>
    <property type="match status" value="1"/>
</dbReference>
<dbReference type="PANTHER" id="PTHR22753:SF14">
    <property type="entry name" value="MONOACYLGLYCEROL_DIACYLGLYCEROL O-ACYLTRANSFERASE"/>
    <property type="match status" value="1"/>
</dbReference>
<dbReference type="GO" id="GO:0016746">
    <property type="term" value="F:acyltransferase activity"/>
    <property type="evidence" value="ECO:0007669"/>
    <property type="project" value="UniProtKB-KW"/>
</dbReference>
<gene>
    <name evidence="2" type="ordered locus">A2cp1_0453</name>
</gene>
<accession>B8JAZ9</accession>
<dbReference type="RefSeq" id="WP_012631863.1">
    <property type="nucleotide sequence ID" value="NC_011891.1"/>
</dbReference>
<evidence type="ECO:0000259" key="1">
    <source>
        <dbReference type="SMART" id="SM00563"/>
    </source>
</evidence>
<dbReference type="EMBL" id="CP001359">
    <property type="protein sequence ID" value="ACL63810.1"/>
    <property type="molecule type" value="Genomic_DNA"/>
</dbReference>
<evidence type="ECO:0000313" key="2">
    <source>
        <dbReference type="EMBL" id="ACL63810.1"/>
    </source>
</evidence>
<feature type="domain" description="Phospholipid/glycerol acyltransferase" evidence="1">
    <location>
        <begin position="81"/>
        <end position="199"/>
    </location>
</feature>
<dbReference type="InterPro" id="IPR002123">
    <property type="entry name" value="Plipid/glycerol_acylTrfase"/>
</dbReference>
<evidence type="ECO:0000313" key="3">
    <source>
        <dbReference type="Proteomes" id="UP000007089"/>
    </source>
</evidence>
<keyword evidence="2" id="KW-0012">Acyltransferase</keyword>